<evidence type="ECO:0000313" key="4">
    <source>
        <dbReference type="Proteomes" id="UP000822688"/>
    </source>
</evidence>
<keyword evidence="4" id="KW-1185">Reference proteome</keyword>
<dbReference type="EMBL" id="CM026428">
    <property type="protein sequence ID" value="KAG0567728.1"/>
    <property type="molecule type" value="Genomic_DNA"/>
</dbReference>
<dbReference type="OrthoDB" id="1908917at2759"/>
<reference evidence="3" key="1">
    <citation type="submission" date="2020-06" db="EMBL/GenBank/DDBJ databases">
        <title>WGS assembly of Ceratodon purpureus strain R40.</title>
        <authorList>
            <person name="Carey S.B."/>
            <person name="Jenkins J."/>
            <person name="Shu S."/>
            <person name="Lovell J.T."/>
            <person name="Sreedasyam A."/>
            <person name="Maumus F."/>
            <person name="Tiley G.P."/>
            <person name="Fernandez-Pozo N."/>
            <person name="Barry K."/>
            <person name="Chen C."/>
            <person name="Wang M."/>
            <person name="Lipzen A."/>
            <person name="Daum C."/>
            <person name="Saski C.A."/>
            <person name="Payton A.C."/>
            <person name="Mcbreen J.C."/>
            <person name="Conrad R.E."/>
            <person name="Kollar L.M."/>
            <person name="Olsson S."/>
            <person name="Huttunen S."/>
            <person name="Landis J.B."/>
            <person name="Wickett N.J."/>
            <person name="Johnson M.G."/>
            <person name="Rensing S.A."/>
            <person name="Grimwood J."/>
            <person name="Schmutz J."/>
            <person name="Mcdaniel S.F."/>
        </authorList>
    </citation>
    <scope>NUCLEOTIDE SEQUENCE</scope>
    <source>
        <strain evidence="3">R40</strain>
    </source>
</reference>
<dbReference type="SMART" id="SM00028">
    <property type="entry name" value="TPR"/>
    <property type="match status" value="4"/>
</dbReference>
<proteinExistence type="predicted"/>
<dbReference type="AlphaFoldDB" id="A0A8T0HBG2"/>
<dbReference type="Proteomes" id="UP000822688">
    <property type="component" value="Chromosome 7"/>
</dbReference>
<evidence type="ECO:0000256" key="2">
    <source>
        <dbReference type="ARBA" id="ARBA00022803"/>
    </source>
</evidence>
<evidence type="ECO:0000256" key="1">
    <source>
        <dbReference type="ARBA" id="ARBA00022737"/>
    </source>
</evidence>
<sequence length="422" mass="46795">MGDKTFADKELAGEMGSFKEPGVRLKQVEGEGASSFADGDLEKALFLGMQQLALAKLCYEEPNTKDKEVMMAQAHYNLSVIYYEMGLGDQSLYHAQKALERVDPRKTGEGENNNFTVSCMMAIARAMIQRSDPKCVNFLQRALVVNHELNGPDHDSNFRIHEGFGDFYVLLGDSRALYKATTAKKDTSVDVNAKKKQEPDDYEKAMDEYATAYSKIAGGGKATAFYGGLGSTKDARMGDMFGHAAKTRSKMGNDNEAAVIYEKAVACLESASKPNKAKIAQMCYELGATYHKAKQYSYSKNALDRGLGYCSGIARPDGESDPILMLLKKQQAITMYDGNEVENARKTFEELLALQKKEYGGNSVIVAETLKYLGDVHVALKNKPLASKFYNRALKILRKRLGSIDQTVKQLEQYIKQLNLKD</sequence>
<keyword evidence="2" id="KW-0802">TPR repeat</keyword>
<dbReference type="SUPFAM" id="SSF48452">
    <property type="entry name" value="TPR-like"/>
    <property type="match status" value="1"/>
</dbReference>
<evidence type="ECO:0000313" key="3">
    <source>
        <dbReference type="EMBL" id="KAG0567728.1"/>
    </source>
</evidence>
<dbReference type="Gene3D" id="1.25.40.10">
    <property type="entry name" value="Tetratricopeptide repeat domain"/>
    <property type="match status" value="2"/>
</dbReference>
<protein>
    <recommendedName>
        <fullName evidence="5">Tetratricopeptide repeat protein</fullName>
    </recommendedName>
</protein>
<gene>
    <name evidence="3" type="ORF">KC19_7G156300</name>
</gene>
<comment type="caution">
    <text evidence="3">The sequence shown here is derived from an EMBL/GenBank/DDBJ whole genome shotgun (WGS) entry which is preliminary data.</text>
</comment>
<dbReference type="Pfam" id="PF13424">
    <property type="entry name" value="TPR_12"/>
    <property type="match status" value="1"/>
</dbReference>
<evidence type="ECO:0008006" key="5">
    <source>
        <dbReference type="Google" id="ProtNLM"/>
    </source>
</evidence>
<dbReference type="PANTHER" id="PTHR45641:SF19">
    <property type="entry name" value="NEPHROCYSTIN-3"/>
    <property type="match status" value="1"/>
</dbReference>
<dbReference type="InterPro" id="IPR011990">
    <property type="entry name" value="TPR-like_helical_dom_sf"/>
</dbReference>
<keyword evidence="1" id="KW-0677">Repeat</keyword>
<dbReference type="PANTHER" id="PTHR45641">
    <property type="entry name" value="TETRATRICOPEPTIDE REPEAT PROTEIN (AFU_ORTHOLOGUE AFUA_6G03870)"/>
    <property type="match status" value="1"/>
</dbReference>
<dbReference type="InterPro" id="IPR019734">
    <property type="entry name" value="TPR_rpt"/>
</dbReference>
<organism evidence="3 4">
    <name type="scientific">Ceratodon purpureus</name>
    <name type="common">Fire moss</name>
    <name type="synonym">Dicranum purpureum</name>
    <dbReference type="NCBI Taxonomy" id="3225"/>
    <lineage>
        <taxon>Eukaryota</taxon>
        <taxon>Viridiplantae</taxon>
        <taxon>Streptophyta</taxon>
        <taxon>Embryophyta</taxon>
        <taxon>Bryophyta</taxon>
        <taxon>Bryophytina</taxon>
        <taxon>Bryopsida</taxon>
        <taxon>Dicranidae</taxon>
        <taxon>Pseudoditrichales</taxon>
        <taxon>Ditrichaceae</taxon>
        <taxon>Ceratodon</taxon>
    </lineage>
</organism>
<accession>A0A8T0HBG2</accession>
<name>A0A8T0HBG2_CERPU</name>